<protein>
    <submittedName>
        <fullName evidence="3">Putative transposase</fullName>
    </submittedName>
</protein>
<reference evidence="3 4" key="2">
    <citation type="journal article" date="2015" name="Genome Announc.">
        <title>Complete Genome Sequence of the Novel Leech Symbiont Mucinivorans hirudinis M3T.</title>
        <authorList>
            <person name="Nelson M.C."/>
            <person name="Bomar L."/>
            <person name="Graf J."/>
        </authorList>
    </citation>
    <scope>NUCLEOTIDE SEQUENCE [LARGE SCALE GENOMIC DNA]</scope>
    <source>
        <strain evidence="4">M3</strain>
    </source>
</reference>
<dbReference type="KEGG" id="rbc:BN938_2424"/>
<evidence type="ECO:0000313" key="3">
    <source>
        <dbReference type="EMBL" id="CDN32494.1"/>
    </source>
</evidence>
<dbReference type="EMBL" id="HG934468">
    <property type="protein sequence ID" value="CDN30523.1"/>
    <property type="molecule type" value="Genomic_DNA"/>
</dbReference>
<proteinExistence type="predicted"/>
<gene>
    <name evidence="2" type="ORF">BN938_0418</name>
    <name evidence="3" type="ORF">BN938_2424</name>
</gene>
<accession>A0A060RE90</accession>
<sequence length="101" mass="11274">MLTPGYLPDLCSDEIVQIRRGLTYMMEQSAYIPAQQAMFTADPRGEYSEKVRGYIEKFWSQIKDSGKIDSARASYDEADGKSKSAKTRLSNALVHTSCAPT</sequence>
<organism evidence="3 4">
    <name type="scientific">Mucinivorans hirudinis</name>
    <dbReference type="NCBI Taxonomy" id="1433126"/>
    <lineage>
        <taxon>Bacteria</taxon>
        <taxon>Pseudomonadati</taxon>
        <taxon>Bacteroidota</taxon>
        <taxon>Bacteroidia</taxon>
        <taxon>Bacteroidales</taxon>
        <taxon>Rikenellaceae</taxon>
        <taxon>Mucinivorans</taxon>
    </lineage>
</organism>
<feature type="region of interest" description="Disordered" evidence="1">
    <location>
        <begin position="68"/>
        <end position="101"/>
    </location>
</feature>
<evidence type="ECO:0000313" key="2">
    <source>
        <dbReference type="EMBL" id="CDN30523.1"/>
    </source>
</evidence>
<dbReference type="EMBL" id="HG934468">
    <property type="protein sequence ID" value="CDN32494.1"/>
    <property type="molecule type" value="Genomic_DNA"/>
</dbReference>
<name>A0A060RE90_9BACT</name>
<dbReference type="KEGG" id="rbc:BN938_0418"/>
<dbReference type="HOGENOM" id="CLU_179982_0_0_10"/>
<feature type="compositionally biased region" description="Basic and acidic residues" evidence="1">
    <location>
        <begin position="68"/>
        <end position="82"/>
    </location>
</feature>
<feature type="compositionally biased region" description="Polar residues" evidence="1">
    <location>
        <begin position="87"/>
        <end position="101"/>
    </location>
</feature>
<keyword evidence="4" id="KW-1185">Reference proteome</keyword>
<dbReference type="AlphaFoldDB" id="A0A060RE90"/>
<dbReference type="Proteomes" id="UP000027616">
    <property type="component" value="Chromosome I"/>
</dbReference>
<evidence type="ECO:0000313" key="4">
    <source>
        <dbReference type="Proteomes" id="UP000027616"/>
    </source>
</evidence>
<evidence type="ECO:0000256" key="1">
    <source>
        <dbReference type="SAM" id="MobiDB-lite"/>
    </source>
</evidence>
<reference evidence="3" key="1">
    <citation type="submission" date="2014-01" db="EMBL/GenBank/DDBJ databases">
        <authorList>
            <person name="Nelson M."/>
        </authorList>
    </citation>
    <scope>NUCLEOTIDE SEQUENCE</scope>
</reference>